<evidence type="ECO:0000256" key="4">
    <source>
        <dbReference type="SAM" id="MobiDB-lite"/>
    </source>
</evidence>
<feature type="signal peptide" evidence="5">
    <location>
        <begin position="1"/>
        <end position="21"/>
    </location>
</feature>
<dbReference type="PANTHER" id="PTHR30061">
    <property type="entry name" value="MALTOSE-BINDING PERIPLASMIC PROTEIN"/>
    <property type="match status" value="1"/>
</dbReference>
<dbReference type="Proteomes" id="UP001595988">
    <property type="component" value="Unassembled WGS sequence"/>
</dbReference>
<dbReference type="RefSeq" id="WP_379542051.1">
    <property type="nucleotide sequence ID" value="NZ_JBHSFT010000001.1"/>
</dbReference>
<name>A0ABV9JSP9_9BACI</name>
<dbReference type="PROSITE" id="PS01037">
    <property type="entry name" value="SBP_BACTERIAL_1"/>
    <property type="match status" value="1"/>
</dbReference>
<evidence type="ECO:0000313" key="6">
    <source>
        <dbReference type="EMBL" id="MFC4660731.1"/>
    </source>
</evidence>
<accession>A0ABV9JSP9</accession>
<evidence type="ECO:0000256" key="1">
    <source>
        <dbReference type="ARBA" id="ARBA00008520"/>
    </source>
</evidence>
<dbReference type="InterPro" id="IPR006059">
    <property type="entry name" value="SBP"/>
</dbReference>
<comment type="similarity">
    <text evidence="1">Belongs to the bacterial solute-binding protein 1 family.</text>
</comment>
<evidence type="ECO:0000313" key="7">
    <source>
        <dbReference type="Proteomes" id="UP001595988"/>
    </source>
</evidence>
<keyword evidence="3 5" id="KW-0732">Signal</keyword>
<keyword evidence="2" id="KW-0813">Transport</keyword>
<feature type="chain" id="PRO_5045613619" evidence="5">
    <location>
        <begin position="22"/>
        <end position="410"/>
    </location>
</feature>
<dbReference type="Gene3D" id="3.40.190.10">
    <property type="entry name" value="Periplasmic binding protein-like II"/>
    <property type="match status" value="2"/>
</dbReference>
<protein>
    <submittedName>
        <fullName evidence="6">Extracellular solute-binding protein</fullName>
    </submittedName>
</protein>
<comment type="caution">
    <text evidence="6">The sequence shown here is derived from an EMBL/GenBank/DDBJ whole genome shotgun (WGS) entry which is preliminary data.</text>
</comment>
<gene>
    <name evidence="6" type="ORF">ACFO3P_00595</name>
</gene>
<dbReference type="PROSITE" id="PS51257">
    <property type="entry name" value="PROKAR_LIPOPROTEIN"/>
    <property type="match status" value="1"/>
</dbReference>
<keyword evidence="7" id="KW-1185">Reference proteome</keyword>
<dbReference type="EMBL" id="JBHSFT010000001">
    <property type="protein sequence ID" value="MFC4660731.1"/>
    <property type="molecule type" value="Genomic_DNA"/>
</dbReference>
<feature type="region of interest" description="Disordered" evidence="4">
    <location>
        <begin position="391"/>
        <end position="410"/>
    </location>
</feature>
<dbReference type="SUPFAM" id="SSF53850">
    <property type="entry name" value="Periplasmic binding protein-like II"/>
    <property type="match status" value="1"/>
</dbReference>
<proteinExistence type="inferred from homology"/>
<feature type="compositionally biased region" description="Basic and acidic residues" evidence="4">
    <location>
        <begin position="400"/>
        <end position="410"/>
    </location>
</feature>
<evidence type="ECO:0000256" key="3">
    <source>
        <dbReference type="ARBA" id="ARBA00022729"/>
    </source>
</evidence>
<dbReference type="InterPro" id="IPR006061">
    <property type="entry name" value="SBP_1_CS"/>
</dbReference>
<dbReference type="CDD" id="cd13585">
    <property type="entry name" value="PBP2_TMBP_like"/>
    <property type="match status" value="1"/>
</dbReference>
<reference evidence="7" key="1">
    <citation type="journal article" date="2019" name="Int. J. Syst. Evol. Microbiol.">
        <title>The Global Catalogue of Microorganisms (GCM) 10K type strain sequencing project: providing services to taxonomists for standard genome sequencing and annotation.</title>
        <authorList>
            <consortium name="The Broad Institute Genomics Platform"/>
            <consortium name="The Broad Institute Genome Sequencing Center for Infectious Disease"/>
            <person name="Wu L."/>
            <person name="Ma J."/>
        </authorList>
    </citation>
    <scope>NUCLEOTIDE SEQUENCE [LARGE SCALE GENOMIC DNA]</scope>
    <source>
        <strain evidence="7">CCUG 37257</strain>
    </source>
</reference>
<dbReference type="PANTHER" id="PTHR30061:SF50">
    <property type="entry name" value="MALTOSE_MALTODEXTRIN-BINDING PERIPLASMIC PROTEIN"/>
    <property type="match status" value="1"/>
</dbReference>
<sequence length="410" mass="46047">MFRKISVICFFSLFIFIVGCSSDTEGSDETNNDEQITITWWDSQALEPMVQAMESLIEDYESANPNVEIERTFVPFADIKDKLLLGAASDELPDIVMIDGADHQEFASSGVLEDITEEVTAWGEIDQYFEAPLSHVIYDEKYYGIPADTNNLALYYNADMLNDAGLEAPTTWEELEEAAEALTSENVFGFAIAAIKGEQLTYQHLPFLWQSGADMQELNSKETIDMLNYLNGFLDNGYMSRDTLTQDQQATFEQFMSGRVAMVMSGPWQLPIIKEEASFDWGLVPLPVGQNESTIVGGSDWAITSNSENKDIAWDILEFSQQPEYLIPFLQAGGRLPTREDISDDSYWTEDEHMKVFADQTPIAKARAYGSNYPAISEAFQEMVQEVYTGSKSSEQAAEEASKRINELLD</sequence>
<organism evidence="6 7">
    <name type="scientific">Oceanobacillus aidingensis</name>
    <dbReference type="NCBI Taxonomy" id="645964"/>
    <lineage>
        <taxon>Bacteria</taxon>
        <taxon>Bacillati</taxon>
        <taxon>Bacillota</taxon>
        <taxon>Bacilli</taxon>
        <taxon>Bacillales</taxon>
        <taxon>Bacillaceae</taxon>
        <taxon>Oceanobacillus</taxon>
    </lineage>
</organism>
<evidence type="ECO:0000256" key="2">
    <source>
        <dbReference type="ARBA" id="ARBA00022448"/>
    </source>
</evidence>
<evidence type="ECO:0000256" key="5">
    <source>
        <dbReference type="SAM" id="SignalP"/>
    </source>
</evidence>
<dbReference type="Pfam" id="PF13416">
    <property type="entry name" value="SBP_bac_8"/>
    <property type="match status" value="1"/>
</dbReference>